<protein>
    <submittedName>
        <fullName evidence="4">CTNNB1_binding domain-containing protein</fullName>
    </submittedName>
</protein>
<evidence type="ECO:0000313" key="4">
    <source>
        <dbReference type="WBParaSite" id="TTAC_0000330201-mRNA-1"/>
    </source>
</evidence>
<feature type="compositionally biased region" description="Gly residues" evidence="1">
    <location>
        <begin position="7"/>
        <end position="16"/>
    </location>
</feature>
<feature type="region of interest" description="Disordered" evidence="1">
    <location>
        <begin position="1"/>
        <end position="33"/>
    </location>
</feature>
<dbReference type="AlphaFoldDB" id="A0A0R3WRB2"/>
<gene>
    <name evidence="2" type="ORF">TTAC_LOCUS3287</name>
</gene>
<reference evidence="2 3" key="2">
    <citation type="submission" date="2018-11" db="EMBL/GenBank/DDBJ databases">
        <authorList>
            <consortium name="Pathogen Informatics"/>
        </authorList>
    </citation>
    <scope>NUCLEOTIDE SEQUENCE [LARGE SCALE GENOMIC DNA]</scope>
</reference>
<reference evidence="4" key="1">
    <citation type="submission" date="2017-02" db="UniProtKB">
        <authorList>
            <consortium name="WormBaseParasite"/>
        </authorList>
    </citation>
    <scope>IDENTIFICATION</scope>
</reference>
<dbReference type="Proteomes" id="UP000274429">
    <property type="component" value="Unassembled WGS sequence"/>
</dbReference>
<accession>A0A0R3WRB2</accession>
<name>A0A0R3WRB2_HYDTA</name>
<evidence type="ECO:0000313" key="3">
    <source>
        <dbReference type="Proteomes" id="UP000274429"/>
    </source>
</evidence>
<organism evidence="4">
    <name type="scientific">Hydatigena taeniaeformis</name>
    <name type="common">Feline tapeworm</name>
    <name type="synonym">Taenia taeniaeformis</name>
    <dbReference type="NCBI Taxonomy" id="6205"/>
    <lineage>
        <taxon>Eukaryota</taxon>
        <taxon>Metazoa</taxon>
        <taxon>Spiralia</taxon>
        <taxon>Lophotrochozoa</taxon>
        <taxon>Platyhelminthes</taxon>
        <taxon>Cestoda</taxon>
        <taxon>Eucestoda</taxon>
        <taxon>Cyclophyllidea</taxon>
        <taxon>Taeniidae</taxon>
        <taxon>Hydatigera</taxon>
    </lineage>
</organism>
<evidence type="ECO:0000313" key="2">
    <source>
        <dbReference type="EMBL" id="VDM22321.1"/>
    </source>
</evidence>
<dbReference type="WBParaSite" id="TTAC_0000330201-mRNA-1">
    <property type="protein sequence ID" value="TTAC_0000330201-mRNA-1"/>
    <property type="gene ID" value="TTAC_0000330201"/>
</dbReference>
<keyword evidence="3" id="KW-1185">Reference proteome</keyword>
<sequence>MPESIGSAGGGTGGASSNGNMDNSQGLEVRASF</sequence>
<evidence type="ECO:0000256" key="1">
    <source>
        <dbReference type="SAM" id="MobiDB-lite"/>
    </source>
</evidence>
<proteinExistence type="predicted"/>
<dbReference type="EMBL" id="UYWX01002189">
    <property type="protein sequence ID" value="VDM22321.1"/>
    <property type="molecule type" value="Genomic_DNA"/>
</dbReference>